<protein>
    <recommendedName>
        <fullName evidence="3">Lipoprotein</fullName>
    </recommendedName>
</protein>
<dbReference type="EMBL" id="CP017812">
    <property type="protein sequence ID" value="AOZ72345.1"/>
    <property type="molecule type" value="Genomic_DNA"/>
</dbReference>
<evidence type="ECO:0000313" key="1">
    <source>
        <dbReference type="EMBL" id="AOZ72345.1"/>
    </source>
</evidence>
<evidence type="ECO:0008006" key="3">
    <source>
        <dbReference type="Google" id="ProtNLM"/>
    </source>
</evidence>
<proteinExistence type="predicted"/>
<dbReference type="Proteomes" id="UP000176288">
    <property type="component" value="Chromosome"/>
</dbReference>
<dbReference type="PROSITE" id="PS51257">
    <property type="entry name" value="PROKAR_LIPOPROTEIN"/>
    <property type="match status" value="1"/>
</dbReference>
<dbReference type="STRING" id="1912795.BK816_02710"/>
<accession>A0A1D9MJ63</accession>
<keyword evidence="2" id="KW-1185">Reference proteome</keyword>
<name>A0A1D9MJ63_9ACTO</name>
<reference evidence="1 2" key="1">
    <citation type="submission" date="2016-10" db="EMBL/GenBank/DDBJ databases">
        <title>Actinomyces aegypiusis sp. nov., isolated from the Aegypius monachus in Qinghai Tibet Plateau China.</title>
        <authorList>
            <person name="Wang Y."/>
        </authorList>
    </citation>
    <scope>NUCLEOTIDE SEQUENCE [LARGE SCALE GENOMIC DNA]</scope>
    <source>
        <strain evidence="1 2">VUL4_3</strain>
    </source>
</reference>
<dbReference type="RefSeq" id="WP_071163811.1">
    <property type="nucleotide sequence ID" value="NZ_CP017812.1"/>
</dbReference>
<gene>
    <name evidence="1" type="ORF">BK816_02710</name>
</gene>
<organism evidence="1 2">
    <name type="scientific">Boudabousia tangfeifanii</name>
    <dbReference type="NCBI Taxonomy" id="1912795"/>
    <lineage>
        <taxon>Bacteria</taxon>
        <taxon>Bacillati</taxon>
        <taxon>Actinomycetota</taxon>
        <taxon>Actinomycetes</taxon>
        <taxon>Actinomycetales</taxon>
        <taxon>Actinomycetaceae</taxon>
        <taxon>Boudabousia</taxon>
    </lineage>
</organism>
<sequence>MLSVARKEKTSNRNLGVKALVLAAIAPMALGLVGCSDSSGGSAGTSKDDVEKGILKIYTPQKDVIGINDEQVKEIASCFANDIEGKISEESRKKIASGIDIPPNSPDYQAVFDASKNCAQKVITKK</sequence>
<evidence type="ECO:0000313" key="2">
    <source>
        <dbReference type="Proteomes" id="UP000176288"/>
    </source>
</evidence>
<dbReference type="KEGG" id="avu:BK816_02710"/>
<dbReference type="AlphaFoldDB" id="A0A1D9MJ63"/>